<proteinExistence type="predicted"/>
<accession>A0ABQ7KA44</accession>
<dbReference type="Proteomes" id="UP001194696">
    <property type="component" value="Unassembled WGS sequence"/>
</dbReference>
<protein>
    <submittedName>
        <fullName evidence="1">Uncharacterized protein</fullName>
    </submittedName>
</protein>
<name>A0ABQ7KA44_9FUNG</name>
<reference evidence="1 2" key="1">
    <citation type="journal article" date="2020" name="Fungal Divers.">
        <title>Resolving the Mortierellaceae phylogeny through synthesis of multi-gene phylogenetics and phylogenomics.</title>
        <authorList>
            <person name="Vandepol N."/>
            <person name="Liber J."/>
            <person name="Desiro A."/>
            <person name="Na H."/>
            <person name="Kennedy M."/>
            <person name="Barry K."/>
            <person name="Grigoriev I.V."/>
            <person name="Miller A.N."/>
            <person name="O'Donnell K."/>
            <person name="Stajich J.E."/>
            <person name="Bonito G."/>
        </authorList>
    </citation>
    <scope>NUCLEOTIDE SEQUENCE [LARGE SCALE GENOMIC DNA]</scope>
    <source>
        <strain evidence="1 2">AD045</strain>
    </source>
</reference>
<organism evidence="1 2">
    <name type="scientific">Linnemannia gamsii</name>
    <dbReference type="NCBI Taxonomy" id="64522"/>
    <lineage>
        <taxon>Eukaryota</taxon>
        <taxon>Fungi</taxon>
        <taxon>Fungi incertae sedis</taxon>
        <taxon>Mucoromycota</taxon>
        <taxon>Mortierellomycotina</taxon>
        <taxon>Mortierellomycetes</taxon>
        <taxon>Mortierellales</taxon>
        <taxon>Mortierellaceae</taxon>
        <taxon>Linnemannia</taxon>
    </lineage>
</organism>
<evidence type="ECO:0000313" key="1">
    <source>
        <dbReference type="EMBL" id="KAG0294600.1"/>
    </source>
</evidence>
<dbReference type="PANTHER" id="PTHR14187:SF5">
    <property type="entry name" value="HEAT SHOCK 70 KDA PROTEIN 12A"/>
    <property type="match status" value="1"/>
</dbReference>
<dbReference type="EMBL" id="JAAAIM010000113">
    <property type="protein sequence ID" value="KAG0294600.1"/>
    <property type="molecule type" value="Genomic_DNA"/>
</dbReference>
<keyword evidence="2" id="KW-1185">Reference proteome</keyword>
<sequence length="169" mass="19122">MAIYCIWNVNGLDLEDGDRFMICHAFEGESVTLVEYELKATFESSIRDTFGGIEDQLMMLPAIRGLAEADDEEVRIDDGYLVLDAVELVEEVFEPVMENIADLIRDLLKLAGGNCKALFLLGEFESSQYMWKRAREEFELHVGVIRSPPRPELVISRGAVSVVLESYPR</sequence>
<gene>
    <name evidence="1" type="ORF">BGZ96_000873</name>
</gene>
<evidence type="ECO:0000313" key="2">
    <source>
        <dbReference type="Proteomes" id="UP001194696"/>
    </source>
</evidence>
<dbReference type="PANTHER" id="PTHR14187">
    <property type="entry name" value="ALPHA KINASE/ELONGATION FACTOR 2 KINASE"/>
    <property type="match status" value="1"/>
</dbReference>
<comment type="caution">
    <text evidence="1">The sequence shown here is derived from an EMBL/GenBank/DDBJ whole genome shotgun (WGS) entry which is preliminary data.</text>
</comment>